<feature type="region of interest" description="Disordered" evidence="12">
    <location>
        <begin position="164"/>
        <end position="189"/>
    </location>
</feature>
<dbReference type="PANTHER" id="PTHR20531">
    <property type="entry name" value="N-ALPHA-ACETYLTRANSFERASE 40"/>
    <property type="match status" value="1"/>
</dbReference>
<organism evidence="14 15">
    <name type="scientific">Penicillium steckii</name>
    <dbReference type="NCBI Taxonomy" id="303698"/>
    <lineage>
        <taxon>Eukaryota</taxon>
        <taxon>Fungi</taxon>
        <taxon>Dikarya</taxon>
        <taxon>Ascomycota</taxon>
        <taxon>Pezizomycotina</taxon>
        <taxon>Eurotiomycetes</taxon>
        <taxon>Eurotiomycetidae</taxon>
        <taxon>Eurotiales</taxon>
        <taxon>Aspergillaceae</taxon>
        <taxon>Penicillium</taxon>
    </lineage>
</organism>
<protein>
    <recommendedName>
        <fullName evidence="5">N-alpha-acetyltransferase 40</fullName>
        <ecNumber evidence="4">2.3.1.257</ecNumber>
    </recommendedName>
</protein>
<dbReference type="GO" id="GO:1990189">
    <property type="term" value="F:protein N-terminal-serine acetyltransferase activity"/>
    <property type="evidence" value="ECO:0007669"/>
    <property type="project" value="UniProtKB-EC"/>
</dbReference>
<dbReference type="GO" id="GO:0043998">
    <property type="term" value="F:histone H2A acetyltransferase activity"/>
    <property type="evidence" value="ECO:0007669"/>
    <property type="project" value="InterPro"/>
</dbReference>
<evidence type="ECO:0000259" key="13">
    <source>
        <dbReference type="PROSITE" id="PS51186"/>
    </source>
</evidence>
<evidence type="ECO:0000256" key="10">
    <source>
        <dbReference type="ARBA" id="ARBA00047821"/>
    </source>
</evidence>
<evidence type="ECO:0000256" key="12">
    <source>
        <dbReference type="SAM" id="MobiDB-lite"/>
    </source>
</evidence>
<dbReference type="SUPFAM" id="SSF55729">
    <property type="entry name" value="Acyl-CoA N-acyltransferases (Nat)"/>
    <property type="match status" value="1"/>
</dbReference>
<accession>A0A1V6T7I9</accession>
<comment type="subcellular location">
    <subcellularLocation>
        <location evidence="2">Cytoplasm</location>
    </subcellularLocation>
    <subcellularLocation>
        <location evidence="1">Nucleus</location>
    </subcellularLocation>
</comment>
<dbReference type="InterPro" id="IPR039949">
    <property type="entry name" value="NAA40"/>
</dbReference>
<feature type="region of interest" description="Disordered" evidence="12">
    <location>
        <begin position="1"/>
        <end position="25"/>
    </location>
</feature>
<feature type="compositionally biased region" description="Polar residues" evidence="12">
    <location>
        <begin position="170"/>
        <end position="184"/>
    </location>
</feature>
<evidence type="ECO:0000256" key="11">
    <source>
        <dbReference type="ARBA" id="ARBA00049524"/>
    </source>
</evidence>
<name>A0A1V6T7I9_9EURO</name>
<sequence>MPATKEGRVTKNKARRSDTPTRRVQSSKKTWMFLTSTSLAIHIYNVLTRQTETPDLPLVERTNALTIDKFISLYITPLSTTENLRNETDTITKATNTEVQTPPLAIYSAATIPPSDLEACLDLIEETSGSAYATSGIGWSRPKKRKEMKLPDMKYLLVRGTRERGRITDEPSSSPALQSKSGSGSDVMAGNRQGEAFSYEDGRILGFLSFMVTYEDGKEVIYCYEIHLSSMARGKRLGALLMARMEGIGKLIGLEKAMLTVFKSNESAREFYKKGGYEVDENSPPARTLRNGTVKEYDYEILSKVLN</sequence>
<dbReference type="PANTHER" id="PTHR20531:SF1">
    <property type="entry name" value="N-ALPHA-ACETYLTRANSFERASE 40"/>
    <property type="match status" value="1"/>
</dbReference>
<evidence type="ECO:0000256" key="9">
    <source>
        <dbReference type="ARBA" id="ARBA00023315"/>
    </source>
</evidence>
<evidence type="ECO:0000256" key="2">
    <source>
        <dbReference type="ARBA" id="ARBA00004496"/>
    </source>
</evidence>
<dbReference type="GO" id="GO:0005737">
    <property type="term" value="C:cytoplasm"/>
    <property type="evidence" value="ECO:0007669"/>
    <property type="project" value="UniProtKB-SubCell"/>
</dbReference>
<dbReference type="OrthoDB" id="424551at2759"/>
<feature type="compositionally biased region" description="Basic and acidic residues" evidence="12">
    <location>
        <begin position="1"/>
        <end position="21"/>
    </location>
</feature>
<keyword evidence="9" id="KW-0012">Acyltransferase</keyword>
<keyword evidence="15" id="KW-1185">Reference proteome</keyword>
<evidence type="ECO:0000256" key="1">
    <source>
        <dbReference type="ARBA" id="ARBA00004123"/>
    </source>
</evidence>
<dbReference type="AlphaFoldDB" id="A0A1V6T7I9"/>
<evidence type="ECO:0000313" key="14">
    <source>
        <dbReference type="EMBL" id="OQE22312.1"/>
    </source>
</evidence>
<evidence type="ECO:0000313" key="15">
    <source>
        <dbReference type="Proteomes" id="UP000191285"/>
    </source>
</evidence>
<dbReference type="STRING" id="303698.A0A1V6T7I9"/>
<evidence type="ECO:0000256" key="6">
    <source>
        <dbReference type="ARBA" id="ARBA00022490"/>
    </source>
</evidence>
<keyword evidence="8" id="KW-0539">Nucleus</keyword>
<comment type="similarity">
    <text evidence="3">Belongs to the acetyltransferase family. NAA40 subfamily.</text>
</comment>
<feature type="domain" description="N-acetyltransferase" evidence="13">
    <location>
        <begin position="140"/>
        <end position="300"/>
    </location>
</feature>
<dbReference type="CDD" id="cd04301">
    <property type="entry name" value="NAT_SF"/>
    <property type="match status" value="1"/>
</dbReference>
<dbReference type="Pfam" id="PF00583">
    <property type="entry name" value="Acetyltransf_1"/>
    <property type="match status" value="1"/>
</dbReference>
<dbReference type="EC" id="2.3.1.257" evidence="4"/>
<proteinExistence type="inferred from homology"/>
<evidence type="ECO:0000256" key="7">
    <source>
        <dbReference type="ARBA" id="ARBA00022679"/>
    </source>
</evidence>
<keyword evidence="7" id="KW-0808">Transferase</keyword>
<dbReference type="Gene3D" id="3.40.630.30">
    <property type="match status" value="1"/>
</dbReference>
<comment type="caution">
    <text evidence="14">The sequence shown here is derived from an EMBL/GenBank/DDBJ whole genome shotgun (WGS) entry which is preliminary data.</text>
</comment>
<keyword evidence="6" id="KW-0963">Cytoplasm</keyword>
<comment type="catalytic activity">
    <reaction evidence="11">
        <text>N-terminal L-seryl-[histone H4] + acetyl-CoA = N-terminal N(alpha)-acetyl-L-seryl-[histone H4] + CoA + H(+)</text>
        <dbReference type="Rhea" id="RHEA:50596"/>
        <dbReference type="Rhea" id="RHEA-COMP:12740"/>
        <dbReference type="Rhea" id="RHEA-COMP:12743"/>
        <dbReference type="ChEBI" id="CHEBI:15378"/>
        <dbReference type="ChEBI" id="CHEBI:57287"/>
        <dbReference type="ChEBI" id="CHEBI:57288"/>
        <dbReference type="ChEBI" id="CHEBI:64738"/>
        <dbReference type="ChEBI" id="CHEBI:83690"/>
        <dbReference type="EC" id="2.3.1.257"/>
    </reaction>
</comment>
<dbReference type="EMBL" id="MLKD01000010">
    <property type="protein sequence ID" value="OQE22312.1"/>
    <property type="molecule type" value="Genomic_DNA"/>
</dbReference>
<gene>
    <name evidence="14" type="ORF">PENSTE_c010G06161</name>
</gene>
<dbReference type="GO" id="GO:0005634">
    <property type="term" value="C:nucleus"/>
    <property type="evidence" value="ECO:0007669"/>
    <property type="project" value="UniProtKB-SubCell"/>
</dbReference>
<reference evidence="15" key="1">
    <citation type="journal article" date="2017" name="Nat. Microbiol.">
        <title>Global analysis of biosynthetic gene clusters reveals vast potential of secondary metabolite production in Penicillium species.</title>
        <authorList>
            <person name="Nielsen J.C."/>
            <person name="Grijseels S."/>
            <person name="Prigent S."/>
            <person name="Ji B."/>
            <person name="Dainat J."/>
            <person name="Nielsen K.F."/>
            <person name="Frisvad J.C."/>
            <person name="Workman M."/>
            <person name="Nielsen J."/>
        </authorList>
    </citation>
    <scope>NUCLEOTIDE SEQUENCE [LARGE SCALE GENOMIC DNA]</scope>
    <source>
        <strain evidence="15">IBT 24891</strain>
    </source>
</reference>
<evidence type="ECO:0000256" key="8">
    <source>
        <dbReference type="ARBA" id="ARBA00023242"/>
    </source>
</evidence>
<evidence type="ECO:0000256" key="5">
    <source>
        <dbReference type="ARBA" id="ARBA00015043"/>
    </source>
</evidence>
<dbReference type="Proteomes" id="UP000191285">
    <property type="component" value="Unassembled WGS sequence"/>
</dbReference>
<dbReference type="GO" id="GO:0010485">
    <property type="term" value="F:histone H4 acetyltransferase activity"/>
    <property type="evidence" value="ECO:0007669"/>
    <property type="project" value="InterPro"/>
</dbReference>
<dbReference type="PROSITE" id="PS51186">
    <property type="entry name" value="GNAT"/>
    <property type="match status" value="1"/>
</dbReference>
<comment type="catalytic activity">
    <reaction evidence="10">
        <text>N-terminal L-seryl-[histone H2A] + acetyl-CoA = N-terminal N(alpha)-acetyl-L-seryl-[histone H2A] + CoA + H(+)</text>
        <dbReference type="Rhea" id="RHEA:50600"/>
        <dbReference type="Rhea" id="RHEA-COMP:12742"/>
        <dbReference type="Rhea" id="RHEA-COMP:12744"/>
        <dbReference type="ChEBI" id="CHEBI:15378"/>
        <dbReference type="ChEBI" id="CHEBI:57287"/>
        <dbReference type="ChEBI" id="CHEBI:57288"/>
        <dbReference type="ChEBI" id="CHEBI:64738"/>
        <dbReference type="ChEBI" id="CHEBI:83690"/>
        <dbReference type="EC" id="2.3.1.257"/>
    </reaction>
</comment>
<evidence type="ECO:0000256" key="3">
    <source>
        <dbReference type="ARBA" id="ARBA00008870"/>
    </source>
</evidence>
<dbReference type="InterPro" id="IPR016181">
    <property type="entry name" value="Acyl_CoA_acyltransferase"/>
</dbReference>
<evidence type="ECO:0000256" key="4">
    <source>
        <dbReference type="ARBA" id="ARBA00012950"/>
    </source>
</evidence>
<dbReference type="InterPro" id="IPR000182">
    <property type="entry name" value="GNAT_dom"/>
</dbReference>